<gene>
    <name evidence="3" type="ORF">CC86DRAFT_469554</name>
</gene>
<dbReference type="OrthoDB" id="2851338at2759"/>
<protein>
    <submittedName>
        <fullName evidence="3">Alpha/beta-hydrolase</fullName>
    </submittedName>
</protein>
<dbReference type="EMBL" id="MU006233">
    <property type="protein sequence ID" value="KAF2822945.1"/>
    <property type="molecule type" value="Genomic_DNA"/>
</dbReference>
<feature type="domain" description="AB hydrolase-1" evidence="2">
    <location>
        <begin position="320"/>
        <end position="557"/>
    </location>
</feature>
<evidence type="ECO:0000313" key="3">
    <source>
        <dbReference type="EMBL" id="KAF2822945.1"/>
    </source>
</evidence>
<keyword evidence="4" id="KW-1185">Reference proteome</keyword>
<proteinExistence type="inferred from homology"/>
<name>A0A6A6ZRP4_9PLEO</name>
<dbReference type="InterPro" id="IPR029058">
    <property type="entry name" value="AB_hydrolase_fold"/>
</dbReference>
<dbReference type="SUPFAM" id="SSF53474">
    <property type="entry name" value="alpha/beta-Hydrolases"/>
    <property type="match status" value="1"/>
</dbReference>
<sequence length="565" mass="63575">MASKSTPGILYVTMQPKQGLPDAQFHDWYQNEHGPNRLRLPFCRNGFRYRATDLESQAGSQEKPEWMAIYDFDELEHLTHETYLKLRSAPVQSQRERDTMKQIFVDRRNYDLLKEWKGDDFRDLQNVENEGEKNVMVAVSFQLQDGADKEKELRKWYEEEHVPLLQKVPGWRRTRRFVTSYLDLESGHRKETEFLALHEYAPNNGLGGPEFKAATTTEWCDKIYKDVVKERKRRVYDLYYTFGAAQRDLQSLASSDTVPAESTNGLTKSYPAHTTSDKRPAIESFITTPDGVDLPYRLEGSTSPDAPLIILANSILVDYGIWDDFVTHFLKLTDNSYRILRYNTRGRNTLSPNSTSPINIDLLTKDVISLLDALRIKQASIIGVSLGGATALNAGLSYPDRIAAFIACDTNAFAPPSNANAWNDRVAMCEKQAATSSSGEAIVGTDLAEATVRRWFVPESYNDTALAEKIERVKTMVANNSLSGFRESVVALHQYDIREKMAGYKGKGAFLVGAGDGVLPKTMKENMAQKLGGGVELRVVDGAGHLPMVERPEEVARFVGEFLGR</sequence>
<dbReference type="AlphaFoldDB" id="A0A6A6ZRP4"/>
<evidence type="ECO:0000256" key="1">
    <source>
        <dbReference type="ARBA" id="ARBA00008645"/>
    </source>
</evidence>
<evidence type="ECO:0000259" key="2">
    <source>
        <dbReference type="Pfam" id="PF12697"/>
    </source>
</evidence>
<dbReference type="InterPro" id="IPR000073">
    <property type="entry name" value="AB_hydrolase_1"/>
</dbReference>
<dbReference type="InterPro" id="IPR011008">
    <property type="entry name" value="Dimeric_a/b-barrel"/>
</dbReference>
<dbReference type="PANTHER" id="PTHR43039">
    <property type="entry name" value="ESTERASE-RELATED"/>
    <property type="match status" value="1"/>
</dbReference>
<reference evidence="3" key="1">
    <citation type="journal article" date="2020" name="Stud. Mycol.">
        <title>101 Dothideomycetes genomes: a test case for predicting lifestyles and emergence of pathogens.</title>
        <authorList>
            <person name="Haridas S."/>
            <person name="Albert R."/>
            <person name="Binder M."/>
            <person name="Bloem J."/>
            <person name="Labutti K."/>
            <person name="Salamov A."/>
            <person name="Andreopoulos B."/>
            <person name="Baker S."/>
            <person name="Barry K."/>
            <person name="Bills G."/>
            <person name="Bluhm B."/>
            <person name="Cannon C."/>
            <person name="Castanera R."/>
            <person name="Culley D."/>
            <person name="Daum C."/>
            <person name="Ezra D."/>
            <person name="Gonzalez J."/>
            <person name="Henrissat B."/>
            <person name="Kuo A."/>
            <person name="Liang C."/>
            <person name="Lipzen A."/>
            <person name="Lutzoni F."/>
            <person name="Magnuson J."/>
            <person name="Mondo S."/>
            <person name="Nolan M."/>
            <person name="Ohm R."/>
            <person name="Pangilinan J."/>
            <person name="Park H.-J."/>
            <person name="Ramirez L."/>
            <person name="Alfaro M."/>
            <person name="Sun H."/>
            <person name="Tritt A."/>
            <person name="Yoshinaga Y."/>
            <person name="Zwiers L.-H."/>
            <person name="Turgeon B."/>
            <person name="Goodwin S."/>
            <person name="Spatafora J."/>
            <person name="Crous P."/>
            <person name="Grigoriev I."/>
        </authorList>
    </citation>
    <scope>NUCLEOTIDE SEQUENCE</scope>
    <source>
        <strain evidence="3">CBS 113818</strain>
    </source>
</reference>
<accession>A0A6A6ZRP4</accession>
<dbReference type="SUPFAM" id="SSF54909">
    <property type="entry name" value="Dimeric alpha+beta barrel"/>
    <property type="match status" value="1"/>
</dbReference>
<evidence type="ECO:0000313" key="4">
    <source>
        <dbReference type="Proteomes" id="UP000799424"/>
    </source>
</evidence>
<dbReference type="Gene3D" id="3.40.50.1820">
    <property type="entry name" value="alpha/beta hydrolase"/>
    <property type="match status" value="1"/>
</dbReference>
<comment type="similarity">
    <text evidence="1">Belongs to the AB hydrolase superfamily.</text>
</comment>
<dbReference type="Proteomes" id="UP000799424">
    <property type="component" value="Unassembled WGS sequence"/>
</dbReference>
<organism evidence="3 4">
    <name type="scientific">Ophiobolus disseminans</name>
    <dbReference type="NCBI Taxonomy" id="1469910"/>
    <lineage>
        <taxon>Eukaryota</taxon>
        <taxon>Fungi</taxon>
        <taxon>Dikarya</taxon>
        <taxon>Ascomycota</taxon>
        <taxon>Pezizomycotina</taxon>
        <taxon>Dothideomycetes</taxon>
        <taxon>Pleosporomycetidae</taxon>
        <taxon>Pleosporales</taxon>
        <taxon>Pleosporineae</taxon>
        <taxon>Phaeosphaeriaceae</taxon>
        <taxon>Ophiobolus</taxon>
    </lineage>
</organism>
<dbReference type="Pfam" id="PF12697">
    <property type="entry name" value="Abhydrolase_6"/>
    <property type="match status" value="1"/>
</dbReference>